<dbReference type="PROSITE" id="PS50255">
    <property type="entry name" value="CYTOCHROME_B5_2"/>
    <property type="match status" value="1"/>
</dbReference>
<organism evidence="16 17">
    <name type="scientific">Mizuhopecten yessoensis</name>
    <name type="common">Japanese scallop</name>
    <name type="synonym">Patinopecten yessoensis</name>
    <dbReference type="NCBI Taxonomy" id="6573"/>
    <lineage>
        <taxon>Eukaryota</taxon>
        <taxon>Metazoa</taxon>
        <taxon>Spiralia</taxon>
        <taxon>Lophotrochozoa</taxon>
        <taxon>Mollusca</taxon>
        <taxon>Bivalvia</taxon>
        <taxon>Autobranchia</taxon>
        <taxon>Pteriomorphia</taxon>
        <taxon>Pectinida</taxon>
        <taxon>Pectinoidea</taxon>
        <taxon>Pectinidae</taxon>
        <taxon>Mizuhopecten</taxon>
    </lineage>
</organism>
<reference evidence="16 17" key="1">
    <citation type="journal article" date="2017" name="Nat. Ecol. Evol.">
        <title>Scallop genome provides insights into evolution of bilaterian karyotype and development.</title>
        <authorList>
            <person name="Wang S."/>
            <person name="Zhang J."/>
            <person name="Jiao W."/>
            <person name="Li J."/>
            <person name="Xun X."/>
            <person name="Sun Y."/>
            <person name="Guo X."/>
            <person name="Huan P."/>
            <person name="Dong B."/>
            <person name="Zhang L."/>
            <person name="Hu X."/>
            <person name="Sun X."/>
            <person name="Wang J."/>
            <person name="Zhao C."/>
            <person name="Wang Y."/>
            <person name="Wang D."/>
            <person name="Huang X."/>
            <person name="Wang R."/>
            <person name="Lv J."/>
            <person name="Li Y."/>
            <person name="Zhang Z."/>
            <person name="Liu B."/>
            <person name="Lu W."/>
            <person name="Hui Y."/>
            <person name="Liang J."/>
            <person name="Zhou Z."/>
            <person name="Hou R."/>
            <person name="Li X."/>
            <person name="Liu Y."/>
            <person name="Li H."/>
            <person name="Ning X."/>
            <person name="Lin Y."/>
            <person name="Zhao L."/>
            <person name="Xing Q."/>
            <person name="Dou J."/>
            <person name="Li Y."/>
            <person name="Mao J."/>
            <person name="Guo H."/>
            <person name="Dou H."/>
            <person name="Li T."/>
            <person name="Mu C."/>
            <person name="Jiang W."/>
            <person name="Fu Q."/>
            <person name="Fu X."/>
            <person name="Miao Y."/>
            <person name="Liu J."/>
            <person name="Yu Q."/>
            <person name="Li R."/>
            <person name="Liao H."/>
            <person name="Li X."/>
            <person name="Kong Y."/>
            <person name="Jiang Z."/>
            <person name="Chourrout D."/>
            <person name="Li R."/>
            <person name="Bao Z."/>
        </authorList>
    </citation>
    <scope>NUCLEOTIDE SEQUENCE [LARGE SCALE GENOMIC DNA]</scope>
    <source>
        <strain evidence="16 17">PY_sf001</strain>
    </source>
</reference>
<dbReference type="Gene3D" id="2.60.40.650">
    <property type="match status" value="1"/>
</dbReference>
<dbReference type="InterPro" id="IPR008335">
    <property type="entry name" value="Mopterin_OxRdtase_euk"/>
</dbReference>
<dbReference type="Pfam" id="PF00174">
    <property type="entry name" value="Oxidored_molyb"/>
    <property type="match status" value="1"/>
</dbReference>
<dbReference type="PROSITE" id="PS00191">
    <property type="entry name" value="CYTOCHROME_B5_1"/>
    <property type="match status" value="1"/>
</dbReference>
<dbReference type="FunFam" id="2.60.40.650:FF:000002">
    <property type="entry name" value="sulfite oxidase"/>
    <property type="match status" value="1"/>
</dbReference>
<dbReference type="InterPro" id="IPR000572">
    <property type="entry name" value="OxRdtase_Mopterin-bd_dom"/>
</dbReference>
<dbReference type="InterPro" id="IPR005066">
    <property type="entry name" value="MoCF_OxRdtse_dimer"/>
</dbReference>
<dbReference type="Gene3D" id="3.10.120.10">
    <property type="entry name" value="Cytochrome b5-like heme/steroid binding domain"/>
    <property type="match status" value="1"/>
</dbReference>
<dbReference type="AlphaFoldDB" id="A0A210QDI8"/>
<comment type="cofactor">
    <cofactor evidence="1">
        <name>Mo-molybdopterin</name>
        <dbReference type="ChEBI" id="CHEBI:71302"/>
    </cofactor>
</comment>
<comment type="subcellular location">
    <subcellularLocation>
        <location evidence="3">Mitochondrion intermembrane space</location>
    </subcellularLocation>
</comment>
<dbReference type="GO" id="GO:0043546">
    <property type="term" value="F:molybdopterin cofactor binding"/>
    <property type="evidence" value="ECO:0007669"/>
    <property type="project" value="TreeGrafter"/>
</dbReference>
<keyword evidence="12" id="KW-0496">Mitochondrion</keyword>
<dbReference type="PRINTS" id="PR00407">
    <property type="entry name" value="EUMOPTERIN"/>
</dbReference>
<evidence type="ECO:0000259" key="15">
    <source>
        <dbReference type="PROSITE" id="PS50255"/>
    </source>
</evidence>
<sequence length="597" mass="66490">MATIRILQQGIRKSAVAGYRGRIHPIAGVALNKDWNSSFATRTFTTSSNNGQQRYHNWRESAALLGTAAGLVGLTLIAKSKNDSHLAASSEEREPGSIVPDLPTYTLSDVSKRKTKETRIWMTYKNGVYDVTDFVSNHPGGSKILLAAGGAMDPFWSMYAVHKNKEVFEMLEELRIGNITEVPEEEERDASNPYANDPKRHPALKPSSSTPFNAEPPLQLLPDNFLTPNDLFFVRNHLPVPDVDPKTYKLEVGIDGASRTKSLNLSELKNRFQKKSVASIVQCAGNRRSEMVKIKPVKGLNWGAAAISNAEWSGVCLDDLLKYSGIDIDYVDCDHIIFDGLDQDPTGSKYGASIPIELARRLKRDIIIAYEMNGEDIPRDHGYPVRVILPGIVGARQVKWLHKILLSKKESDCHWQQKDYKGFHASIDWHNVDFSTVPAIQELPVNSAICEPVNGTSLEEGANEVTVKGYAWSGGGRGIVRVDVTTDGGKTWHSAELKQPDQPLYKTYAWTLWETTIPLPADTRDVEIRCKAVDSSYNVQPDNVDGIWNLRGVLSNAWFKVDVKVPGEEPQAKKKSSWWVNIKATHGILAEFCEWPD</sequence>
<evidence type="ECO:0000313" key="17">
    <source>
        <dbReference type="Proteomes" id="UP000242188"/>
    </source>
</evidence>
<feature type="region of interest" description="Disordered" evidence="14">
    <location>
        <begin position="181"/>
        <end position="213"/>
    </location>
</feature>
<dbReference type="SUPFAM" id="SSF81296">
    <property type="entry name" value="E set domains"/>
    <property type="match status" value="1"/>
</dbReference>
<dbReference type="InterPro" id="IPR001199">
    <property type="entry name" value="Cyt_B5-like_heme/steroid-bd"/>
</dbReference>
<accession>A0A210QDI8</accession>
<keyword evidence="11" id="KW-0408">Iron</keyword>
<keyword evidence="8" id="KW-0349">Heme</keyword>
<evidence type="ECO:0000256" key="11">
    <source>
        <dbReference type="ARBA" id="ARBA00023004"/>
    </source>
</evidence>
<evidence type="ECO:0000256" key="6">
    <source>
        <dbReference type="ARBA" id="ARBA00012505"/>
    </source>
</evidence>
<evidence type="ECO:0000256" key="8">
    <source>
        <dbReference type="ARBA" id="ARBA00022617"/>
    </source>
</evidence>
<dbReference type="InterPro" id="IPR036374">
    <property type="entry name" value="OxRdtase_Mopterin-bd_sf"/>
</dbReference>
<evidence type="ECO:0000256" key="14">
    <source>
        <dbReference type="SAM" id="MobiDB-lite"/>
    </source>
</evidence>
<dbReference type="InterPro" id="IPR014756">
    <property type="entry name" value="Ig_E-set"/>
</dbReference>
<dbReference type="SMART" id="SM01117">
    <property type="entry name" value="Cyt-b5"/>
    <property type="match status" value="1"/>
</dbReference>
<dbReference type="PANTHER" id="PTHR19372:SF7">
    <property type="entry name" value="SULFITE OXIDASE, MITOCHONDRIAL"/>
    <property type="match status" value="1"/>
</dbReference>
<dbReference type="GO" id="GO:0005758">
    <property type="term" value="C:mitochondrial intermembrane space"/>
    <property type="evidence" value="ECO:0007669"/>
    <property type="project" value="UniProtKB-SubCell"/>
</dbReference>
<dbReference type="SUPFAM" id="SSF56524">
    <property type="entry name" value="Oxidoreductase molybdopterin-binding domain"/>
    <property type="match status" value="1"/>
</dbReference>
<dbReference type="GO" id="GO:0006790">
    <property type="term" value="P:sulfur compound metabolic process"/>
    <property type="evidence" value="ECO:0007669"/>
    <property type="project" value="UniProtKB-UniPathway"/>
</dbReference>
<comment type="cofactor">
    <cofactor evidence="2">
        <name>heme b</name>
        <dbReference type="ChEBI" id="CHEBI:60344"/>
    </cofactor>
</comment>
<dbReference type="FunFam" id="3.90.420.10:FF:000002">
    <property type="entry name" value="sulfite oxidase, mitochondrial"/>
    <property type="match status" value="1"/>
</dbReference>
<evidence type="ECO:0000256" key="5">
    <source>
        <dbReference type="ARBA" id="ARBA00004971"/>
    </source>
</evidence>
<dbReference type="FunFam" id="3.10.120.10:FF:000007">
    <property type="entry name" value="Sulfite oxidase, mitochondrial"/>
    <property type="match status" value="1"/>
</dbReference>
<keyword evidence="7" id="KW-0500">Molybdenum</keyword>
<dbReference type="GO" id="GO:0030151">
    <property type="term" value="F:molybdenum ion binding"/>
    <property type="evidence" value="ECO:0007669"/>
    <property type="project" value="InterPro"/>
</dbReference>
<dbReference type="CDD" id="cd02111">
    <property type="entry name" value="eukary_SO_Moco"/>
    <property type="match status" value="1"/>
</dbReference>
<dbReference type="Pfam" id="PF03404">
    <property type="entry name" value="Mo-co_dimer"/>
    <property type="match status" value="1"/>
</dbReference>
<comment type="pathway">
    <text evidence="4">Sulfur metabolism.</text>
</comment>
<dbReference type="Pfam" id="PF00173">
    <property type="entry name" value="Cyt-b5"/>
    <property type="match status" value="1"/>
</dbReference>
<dbReference type="PRINTS" id="PR00363">
    <property type="entry name" value="CYTOCHROMEB5"/>
</dbReference>
<dbReference type="Proteomes" id="UP000242188">
    <property type="component" value="Unassembled WGS sequence"/>
</dbReference>
<evidence type="ECO:0000256" key="12">
    <source>
        <dbReference type="ARBA" id="ARBA00023128"/>
    </source>
</evidence>
<feature type="domain" description="Cytochrome b5 heme-binding" evidence="15">
    <location>
        <begin position="102"/>
        <end position="180"/>
    </location>
</feature>
<dbReference type="SUPFAM" id="SSF55856">
    <property type="entry name" value="Cytochrome b5-like heme/steroid binding domain"/>
    <property type="match status" value="1"/>
</dbReference>
<evidence type="ECO:0000256" key="3">
    <source>
        <dbReference type="ARBA" id="ARBA00004569"/>
    </source>
</evidence>
<dbReference type="PANTHER" id="PTHR19372">
    <property type="entry name" value="SULFITE REDUCTASE"/>
    <property type="match status" value="1"/>
</dbReference>
<dbReference type="GO" id="GO:0020037">
    <property type="term" value="F:heme binding"/>
    <property type="evidence" value="ECO:0007669"/>
    <property type="project" value="InterPro"/>
</dbReference>
<evidence type="ECO:0000313" key="16">
    <source>
        <dbReference type="EMBL" id="OWF46814.1"/>
    </source>
</evidence>
<protein>
    <recommendedName>
        <fullName evidence="13">Sulfite oxidase</fullName>
        <ecNumber evidence="6">1.8.3.1</ecNumber>
    </recommendedName>
</protein>
<dbReference type="InterPro" id="IPR036400">
    <property type="entry name" value="Cyt_B5-like_heme/steroid_sf"/>
</dbReference>
<dbReference type="InterPro" id="IPR018506">
    <property type="entry name" value="Cyt_B5_heme-BS"/>
</dbReference>
<dbReference type="STRING" id="6573.A0A210QDI8"/>
<evidence type="ECO:0000256" key="1">
    <source>
        <dbReference type="ARBA" id="ARBA00001924"/>
    </source>
</evidence>
<dbReference type="GO" id="GO:0008482">
    <property type="term" value="F:sulfite oxidase activity"/>
    <property type="evidence" value="ECO:0007669"/>
    <property type="project" value="UniProtKB-EC"/>
</dbReference>
<keyword evidence="9" id="KW-0479">Metal-binding</keyword>
<dbReference type="UniPathway" id="UPA00096"/>
<evidence type="ECO:0000256" key="2">
    <source>
        <dbReference type="ARBA" id="ARBA00001970"/>
    </source>
</evidence>
<evidence type="ECO:0000256" key="7">
    <source>
        <dbReference type="ARBA" id="ARBA00022505"/>
    </source>
</evidence>
<dbReference type="Gene3D" id="3.90.420.10">
    <property type="entry name" value="Oxidoreductase, molybdopterin-binding domain"/>
    <property type="match status" value="1"/>
</dbReference>
<dbReference type="OrthoDB" id="10051395at2759"/>
<comment type="pathway">
    <text evidence="5">Energy metabolism; sulfur metabolism.</text>
</comment>
<comment type="caution">
    <text evidence="16">The sequence shown here is derived from an EMBL/GenBank/DDBJ whole genome shotgun (WGS) entry which is preliminary data.</text>
</comment>
<proteinExistence type="predicted"/>
<name>A0A210QDI8_MIZYE</name>
<evidence type="ECO:0000256" key="10">
    <source>
        <dbReference type="ARBA" id="ARBA00023002"/>
    </source>
</evidence>
<gene>
    <name evidence="16" type="ORF">KP79_PYT22268</name>
</gene>
<keyword evidence="17" id="KW-1185">Reference proteome</keyword>
<evidence type="ECO:0000256" key="9">
    <source>
        <dbReference type="ARBA" id="ARBA00022723"/>
    </source>
</evidence>
<evidence type="ECO:0000256" key="4">
    <source>
        <dbReference type="ARBA" id="ARBA00004678"/>
    </source>
</evidence>
<keyword evidence="10" id="KW-0560">Oxidoreductase</keyword>
<dbReference type="EMBL" id="NEDP02004076">
    <property type="protein sequence ID" value="OWF46814.1"/>
    <property type="molecule type" value="Genomic_DNA"/>
</dbReference>
<dbReference type="EC" id="1.8.3.1" evidence="6"/>
<evidence type="ECO:0000256" key="13">
    <source>
        <dbReference type="ARBA" id="ARBA00070338"/>
    </source>
</evidence>